<name>A0A3P7LK78_DIBLA</name>
<dbReference type="InterPro" id="IPR047271">
    <property type="entry name" value="Ephexin-like"/>
</dbReference>
<dbReference type="OrthoDB" id="27593at2759"/>
<dbReference type="Proteomes" id="UP000281553">
    <property type="component" value="Unassembled WGS sequence"/>
</dbReference>
<dbReference type="Gene3D" id="1.20.900.10">
    <property type="entry name" value="Dbl homology (DH) domain"/>
    <property type="match status" value="1"/>
</dbReference>
<dbReference type="PANTHER" id="PTHR12845">
    <property type="entry name" value="GUANINE NUCLEOTIDE EXCHANGE FACTOR"/>
    <property type="match status" value="1"/>
</dbReference>
<keyword evidence="4" id="KW-1185">Reference proteome</keyword>
<evidence type="ECO:0000313" key="4">
    <source>
        <dbReference type="Proteomes" id="UP000281553"/>
    </source>
</evidence>
<evidence type="ECO:0000256" key="1">
    <source>
        <dbReference type="SAM" id="MobiDB-lite"/>
    </source>
</evidence>
<evidence type="ECO:0000313" key="3">
    <source>
        <dbReference type="EMBL" id="VDN11193.1"/>
    </source>
</evidence>
<sequence length="284" mass="31770">MYFLVASVRTRWSSRRSSRRRFSAHARSTSAASCPTPNLPNGTPENTTAAEGKIPGSARPESVDRKLEEPTDNETRFVTQSTVGGPVEASFNKSLSVLVETFYKAALFDTSDPNSLITPLDKAHLFSNIQDIHATSTGLLLDLEDLFEADPTMKSICDILFDYSEKKLTYYITYVRNQSYQVKTLEKIRTCSVNGIMAVSRRCVSAAIRLAPWSQNPFYRRLPVCNGLDLNSFLILPMQRVVRLRLLVTAVLKYTPKSSQAYHSGLLALASLENVRAVNFIQDF</sequence>
<feature type="compositionally biased region" description="Basic and acidic residues" evidence="1">
    <location>
        <begin position="61"/>
        <end position="75"/>
    </location>
</feature>
<dbReference type="InterPro" id="IPR000219">
    <property type="entry name" value="DH_dom"/>
</dbReference>
<proteinExistence type="predicted"/>
<dbReference type="EMBL" id="UYRU01050927">
    <property type="protein sequence ID" value="VDN11193.1"/>
    <property type="molecule type" value="Genomic_DNA"/>
</dbReference>
<dbReference type="SUPFAM" id="SSF48065">
    <property type="entry name" value="DBL homology domain (DH-domain)"/>
    <property type="match status" value="1"/>
</dbReference>
<dbReference type="SMART" id="SM00325">
    <property type="entry name" value="RhoGEF"/>
    <property type="match status" value="1"/>
</dbReference>
<dbReference type="AlphaFoldDB" id="A0A3P7LK78"/>
<dbReference type="PROSITE" id="PS50010">
    <property type="entry name" value="DH_2"/>
    <property type="match status" value="1"/>
</dbReference>
<dbReference type="Pfam" id="PF00621">
    <property type="entry name" value="RhoGEF"/>
    <property type="match status" value="1"/>
</dbReference>
<evidence type="ECO:0000259" key="2">
    <source>
        <dbReference type="PROSITE" id="PS50010"/>
    </source>
</evidence>
<dbReference type="GO" id="GO:0005085">
    <property type="term" value="F:guanyl-nucleotide exchange factor activity"/>
    <property type="evidence" value="ECO:0007669"/>
    <property type="project" value="InterPro"/>
</dbReference>
<dbReference type="InterPro" id="IPR035899">
    <property type="entry name" value="DBL_dom_sf"/>
</dbReference>
<dbReference type="PANTHER" id="PTHR12845:SF5">
    <property type="entry name" value="EPHEXIN, ISOFORM D"/>
    <property type="match status" value="1"/>
</dbReference>
<reference evidence="3 4" key="1">
    <citation type="submission" date="2018-11" db="EMBL/GenBank/DDBJ databases">
        <authorList>
            <consortium name="Pathogen Informatics"/>
        </authorList>
    </citation>
    <scope>NUCLEOTIDE SEQUENCE [LARGE SCALE GENOMIC DNA]</scope>
</reference>
<feature type="domain" description="DH" evidence="2">
    <location>
        <begin position="88"/>
        <end position="275"/>
    </location>
</feature>
<protein>
    <recommendedName>
        <fullName evidence="2">DH domain-containing protein</fullName>
    </recommendedName>
</protein>
<feature type="compositionally biased region" description="Polar residues" evidence="1">
    <location>
        <begin position="35"/>
        <end position="49"/>
    </location>
</feature>
<feature type="region of interest" description="Disordered" evidence="1">
    <location>
        <begin position="16"/>
        <end position="75"/>
    </location>
</feature>
<accession>A0A3P7LK78</accession>
<gene>
    <name evidence="3" type="ORF">DILT_LOCUS7024</name>
</gene>
<organism evidence="3 4">
    <name type="scientific">Dibothriocephalus latus</name>
    <name type="common">Fish tapeworm</name>
    <name type="synonym">Diphyllobothrium latum</name>
    <dbReference type="NCBI Taxonomy" id="60516"/>
    <lineage>
        <taxon>Eukaryota</taxon>
        <taxon>Metazoa</taxon>
        <taxon>Spiralia</taxon>
        <taxon>Lophotrochozoa</taxon>
        <taxon>Platyhelminthes</taxon>
        <taxon>Cestoda</taxon>
        <taxon>Eucestoda</taxon>
        <taxon>Diphyllobothriidea</taxon>
        <taxon>Diphyllobothriidae</taxon>
        <taxon>Dibothriocephalus</taxon>
    </lineage>
</organism>